<protein>
    <submittedName>
        <fullName evidence="2">Uncharacterized protein</fullName>
    </submittedName>
</protein>
<feature type="compositionally biased region" description="Low complexity" evidence="1">
    <location>
        <begin position="172"/>
        <end position="193"/>
    </location>
</feature>
<dbReference type="Proteomes" id="UP000554482">
    <property type="component" value="Unassembled WGS sequence"/>
</dbReference>
<dbReference type="OrthoDB" id="831829at2759"/>
<organism evidence="2 3">
    <name type="scientific">Thalictrum thalictroides</name>
    <name type="common">Rue-anemone</name>
    <name type="synonym">Anemone thalictroides</name>
    <dbReference type="NCBI Taxonomy" id="46969"/>
    <lineage>
        <taxon>Eukaryota</taxon>
        <taxon>Viridiplantae</taxon>
        <taxon>Streptophyta</taxon>
        <taxon>Embryophyta</taxon>
        <taxon>Tracheophyta</taxon>
        <taxon>Spermatophyta</taxon>
        <taxon>Magnoliopsida</taxon>
        <taxon>Ranunculales</taxon>
        <taxon>Ranunculaceae</taxon>
        <taxon>Thalictroideae</taxon>
        <taxon>Thalictrum</taxon>
    </lineage>
</organism>
<evidence type="ECO:0000313" key="3">
    <source>
        <dbReference type="Proteomes" id="UP000554482"/>
    </source>
</evidence>
<feature type="region of interest" description="Disordered" evidence="1">
    <location>
        <begin position="166"/>
        <end position="213"/>
    </location>
</feature>
<reference evidence="2 3" key="1">
    <citation type="submission" date="2020-06" db="EMBL/GenBank/DDBJ databases">
        <title>Transcriptomic and genomic resources for Thalictrum thalictroides and T. hernandezii: Facilitating candidate gene discovery in an emerging model plant lineage.</title>
        <authorList>
            <person name="Arias T."/>
            <person name="Riano-Pachon D.M."/>
            <person name="Di Stilio V.S."/>
        </authorList>
    </citation>
    <scope>NUCLEOTIDE SEQUENCE [LARGE SCALE GENOMIC DNA]</scope>
    <source>
        <strain evidence="3">cv. WT478/WT964</strain>
        <tissue evidence="2">Leaves</tissue>
    </source>
</reference>
<proteinExistence type="predicted"/>
<feature type="compositionally biased region" description="Polar residues" evidence="1">
    <location>
        <begin position="89"/>
        <end position="124"/>
    </location>
</feature>
<sequence>MNVDGDLHEAVWIEGHNYTNFWQPLFYPNFLYCSKLGHSFENCRKRKTNYADKGKGKEGGITSNANPTTTHTTTKTTHQTGPIYKATGNLFTNIPSGNLENTMETGTSTENSTQGTKKASNTQAHTPLMLMNSFDVLNEDHADDNPVIQPANNEVTQSHIPETVVSPYSERSNAPSIPSTSTISIQQNSNNISVAPAPQKDDVDNSPSRQQSP</sequence>
<accession>A0A7J6X2X1</accession>
<feature type="compositionally biased region" description="Low complexity" evidence="1">
    <location>
        <begin position="68"/>
        <end position="80"/>
    </location>
</feature>
<feature type="compositionally biased region" description="Polar residues" evidence="1">
    <location>
        <begin position="150"/>
        <end position="159"/>
    </location>
</feature>
<evidence type="ECO:0000313" key="2">
    <source>
        <dbReference type="EMBL" id="KAF5203417.1"/>
    </source>
</evidence>
<dbReference type="AlphaFoldDB" id="A0A7J6X2X1"/>
<name>A0A7J6X2X1_THATH</name>
<feature type="region of interest" description="Disordered" evidence="1">
    <location>
        <begin position="140"/>
        <end position="159"/>
    </location>
</feature>
<keyword evidence="3" id="KW-1185">Reference proteome</keyword>
<gene>
    <name evidence="2" type="ORF">FRX31_006997</name>
</gene>
<comment type="caution">
    <text evidence="2">The sequence shown here is derived from an EMBL/GenBank/DDBJ whole genome shotgun (WGS) entry which is preliminary data.</text>
</comment>
<dbReference type="EMBL" id="JABWDY010006794">
    <property type="protein sequence ID" value="KAF5203417.1"/>
    <property type="molecule type" value="Genomic_DNA"/>
</dbReference>
<feature type="region of interest" description="Disordered" evidence="1">
    <location>
        <begin position="50"/>
        <end position="124"/>
    </location>
</feature>
<evidence type="ECO:0000256" key="1">
    <source>
        <dbReference type="SAM" id="MobiDB-lite"/>
    </source>
</evidence>